<name>A0A5B0LN43_PUCGR</name>
<dbReference type="AlphaFoldDB" id="A0A5B0LN43"/>
<evidence type="ECO:0008006" key="5">
    <source>
        <dbReference type="Google" id="ProtNLM"/>
    </source>
</evidence>
<protein>
    <recommendedName>
        <fullName evidence="5">RxLR effector candidate protein</fullName>
    </recommendedName>
</protein>
<evidence type="ECO:0000313" key="4">
    <source>
        <dbReference type="Proteomes" id="UP000324748"/>
    </source>
</evidence>
<gene>
    <name evidence="3" type="ORF">PGT21_005010</name>
</gene>
<feature type="chain" id="PRO_5022787878" description="RxLR effector candidate protein" evidence="2">
    <location>
        <begin position="25"/>
        <end position="353"/>
    </location>
</feature>
<evidence type="ECO:0000313" key="3">
    <source>
        <dbReference type="EMBL" id="KAA1065619.1"/>
    </source>
</evidence>
<proteinExistence type="predicted"/>
<keyword evidence="2" id="KW-0732">Signal</keyword>
<comment type="caution">
    <text evidence="3">The sequence shown here is derived from an EMBL/GenBank/DDBJ whole genome shotgun (WGS) entry which is preliminary data.</text>
</comment>
<organism evidence="3 4">
    <name type="scientific">Puccinia graminis f. sp. tritici</name>
    <dbReference type="NCBI Taxonomy" id="56615"/>
    <lineage>
        <taxon>Eukaryota</taxon>
        <taxon>Fungi</taxon>
        <taxon>Dikarya</taxon>
        <taxon>Basidiomycota</taxon>
        <taxon>Pucciniomycotina</taxon>
        <taxon>Pucciniomycetes</taxon>
        <taxon>Pucciniales</taxon>
        <taxon>Pucciniaceae</taxon>
        <taxon>Puccinia</taxon>
    </lineage>
</organism>
<sequence length="353" mass="40125">MRLTASSALCLSFFIFQLADVTQGMEALRALRASSSSSRSAEASSEAAASSRALEYWIPPPTSSRVKEELAKSQDRIFPSSSSRPANLPPLKPQKAVEDPNSLVEHYEKAKFNPGALPSHDPRRVFIDEMKSEFIPEYKVHLIQRMFKNILENPGVTDDEIKHWFEVLAYVIRKTREVRAGSAESHLAVSALYGLNSLRMRLPERQALLTHIDALSVPLSRDIQQLPQDGILQLRWERELVYPSLGFGPELANRETFEKIFRNDRLISSAVSTSVKRSDKPLETLADEFRSSSAHKRVAILAVFYHQLVDSRKVKQVKSLFEQIERTRNLLPHERALIDFIRRKVKLPLPTQS</sequence>
<dbReference type="OrthoDB" id="2499147at2759"/>
<keyword evidence="4" id="KW-1185">Reference proteome</keyword>
<accession>A0A5B0LN43</accession>
<reference evidence="3 4" key="1">
    <citation type="submission" date="2019-05" db="EMBL/GenBank/DDBJ databases">
        <title>Emergence of the Ug99 lineage of the wheat stem rust pathogen through somatic hybridization.</title>
        <authorList>
            <person name="Li F."/>
            <person name="Upadhyaya N.M."/>
            <person name="Sperschneider J."/>
            <person name="Matny O."/>
            <person name="Nguyen-Phuc H."/>
            <person name="Mago R."/>
            <person name="Raley C."/>
            <person name="Miller M.E."/>
            <person name="Silverstein K.A.T."/>
            <person name="Henningsen E."/>
            <person name="Hirsch C.D."/>
            <person name="Visser B."/>
            <person name="Pretorius Z.A."/>
            <person name="Steffenson B.J."/>
            <person name="Schwessinger B."/>
            <person name="Dodds P.N."/>
            <person name="Figueroa M."/>
        </authorList>
    </citation>
    <scope>NUCLEOTIDE SEQUENCE [LARGE SCALE GENOMIC DNA]</scope>
    <source>
        <strain evidence="3">21-0</strain>
    </source>
</reference>
<evidence type="ECO:0000256" key="1">
    <source>
        <dbReference type="SAM" id="MobiDB-lite"/>
    </source>
</evidence>
<feature type="signal peptide" evidence="2">
    <location>
        <begin position="1"/>
        <end position="24"/>
    </location>
</feature>
<dbReference type="Proteomes" id="UP000324748">
    <property type="component" value="Unassembled WGS sequence"/>
</dbReference>
<feature type="region of interest" description="Disordered" evidence="1">
    <location>
        <begin position="68"/>
        <end position="96"/>
    </location>
</feature>
<dbReference type="EMBL" id="VSWC01000196">
    <property type="protein sequence ID" value="KAA1065619.1"/>
    <property type="molecule type" value="Genomic_DNA"/>
</dbReference>
<evidence type="ECO:0000256" key="2">
    <source>
        <dbReference type="SAM" id="SignalP"/>
    </source>
</evidence>